<keyword evidence="3" id="KW-0813">Transport</keyword>
<keyword evidence="5" id="KW-0997">Cell inner membrane</keyword>
<comment type="caution">
    <text evidence="14">The sequence shown here is derived from an EMBL/GenBank/DDBJ whole genome shotgun (WGS) entry which is preliminary data.</text>
</comment>
<comment type="similarity">
    <text evidence="2">Belongs to the GSP F family.</text>
</comment>
<evidence type="ECO:0000256" key="5">
    <source>
        <dbReference type="ARBA" id="ARBA00022519"/>
    </source>
</evidence>
<dbReference type="PRINTS" id="PR00812">
    <property type="entry name" value="BCTERIALGSPF"/>
</dbReference>
<keyword evidence="8" id="KW-0106">Calcium</keyword>
<reference evidence="14" key="1">
    <citation type="journal article" date="2015" name="Nature">
        <title>Complex archaea that bridge the gap between prokaryotes and eukaryotes.</title>
        <authorList>
            <person name="Spang A."/>
            <person name="Saw J.H."/>
            <person name="Jorgensen S.L."/>
            <person name="Zaremba-Niedzwiedzka K."/>
            <person name="Martijn J."/>
            <person name="Lind A.E."/>
            <person name="van Eijk R."/>
            <person name="Schleper C."/>
            <person name="Guy L."/>
            <person name="Ettema T.J."/>
        </authorList>
    </citation>
    <scope>NUCLEOTIDE SEQUENCE</scope>
</reference>
<dbReference type="InterPro" id="IPR003004">
    <property type="entry name" value="GspF/PilC"/>
</dbReference>
<dbReference type="GO" id="GO:0015627">
    <property type="term" value="C:type II protein secretion system complex"/>
    <property type="evidence" value="ECO:0007669"/>
    <property type="project" value="InterPro"/>
</dbReference>
<feature type="transmembrane region" description="Helical" evidence="12">
    <location>
        <begin position="173"/>
        <end position="196"/>
    </location>
</feature>
<keyword evidence="4" id="KW-1003">Cell membrane</keyword>
<keyword evidence="9" id="KW-0653">Protein transport</keyword>
<feature type="transmembrane region" description="Helical" evidence="12">
    <location>
        <begin position="380"/>
        <end position="401"/>
    </location>
</feature>
<keyword evidence="7" id="KW-0479">Metal-binding</keyword>
<dbReference type="InterPro" id="IPR001992">
    <property type="entry name" value="T2SS_GspF/T4SS_PilC_CS"/>
</dbReference>
<comment type="subcellular location">
    <subcellularLocation>
        <location evidence="1">Cell inner membrane</location>
        <topology evidence="1">Multi-pass membrane protein</topology>
    </subcellularLocation>
</comment>
<dbReference type="Gene3D" id="1.20.81.30">
    <property type="entry name" value="Type II secretion system (T2SS), domain F"/>
    <property type="match status" value="2"/>
</dbReference>
<dbReference type="NCBIfam" id="TIGR02120">
    <property type="entry name" value="GspF"/>
    <property type="match status" value="1"/>
</dbReference>
<evidence type="ECO:0000256" key="6">
    <source>
        <dbReference type="ARBA" id="ARBA00022692"/>
    </source>
</evidence>
<evidence type="ECO:0000256" key="1">
    <source>
        <dbReference type="ARBA" id="ARBA00004429"/>
    </source>
</evidence>
<dbReference type="InterPro" id="IPR011850">
    <property type="entry name" value="T2SS_GspF"/>
</dbReference>
<dbReference type="InterPro" id="IPR042094">
    <property type="entry name" value="T2SS_GspF_sf"/>
</dbReference>
<evidence type="ECO:0000256" key="7">
    <source>
        <dbReference type="ARBA" id="ARBA00022723"/>
    </source>
</evidence>
<dbReference type="Pfam" id="PF00482">
    <property type="entry name" value="T2SSF"/>
    <property type="match status" value="2"/>
</dbReference>
<evidence type="ECO:0000256" key="11">
    <source>
        <dbReference type="ARBA" id="ARBA00023136"/>
    </source>
</evidence>
<gene>
    <name evidence="14" type="ORF">LCGC14_2054590</name>
</gene>
<evidence type="ECO:0000256" key="9">
    <source>
        <dbReference type="ARBA" id="ARBA00022927"/>
    </source>
</evidence>
<evidence type="ECO:0000313" key="14">
    <source>
        <dbReference type="EMBL" id="KKL75468.1"/>
    </source>
</evidence>
<dbReference type="GO" id="GO:0046872">
    <property type="term" value="F:metal ion binding"/>
    <property type="evidence" value="ECO:0007669"/>
    <property type="project" value="UniProtKB-KW"/>
</dbReference>
<evidence type="ECO:0000256" key="12">
    <source>
        <dbReference type="SAM" id="Phobius"/>
    </source>
</evidence>
<dbReference type="GO" id="GO:0015628">
    <property type="term" value="P:protein secretion by the type II secretion system"/>
    <property type="evidence" value="ECO:0007669"/>
    <property type="project" value="InterPro"/>
</dbReference>
<feature type="transmembrane region" description="Helical" evidence="12">
    <location>
        <begin position="227"/>
        <end position="245"/>
    </location>
</feature>
<feature type="domain" description="Type II secretion system protein GspF" evidence="13">
    <location>
        <begin position="75"/>
        <end position="197"/>
    </location>
</feature>
<evidence type="ECO:0000256" key="8">
    <source>
        <dbReference type="ARBA" id="ARBA00022837"/>
    </source>
</evidence>
<keyword evidence="10 12" id="KW-1133">Transmembrane helix</keyword>
<sequence>MPVYEYTAIDLKGKHVSGIIDAESDVVARQKLRTLNTFPVSVKTVHDTAAKKEPFAFILIRPFTRIRPVEVSMMTRQLATVVGAGFPLVSAVETLIPQTKSHAFKKILAGIRDLIVEGNSFANALSRYPGIFSPLYINMVHAGETSGTLEIVLERLAEITEKQHALKNRIRTALIYPIFMSFLGVILLLFLMTFIVPNITSIFSDMDQVLPAPTRFLIVVSDLLKSFWWLIFVMMGLIIFAVRGFKKTKQGRLLMDKTVLMSPIIGPIIKKLAVARFSRTLGSLLENGVSMLQALDIVKNIVENVLISKAVEASTEEVSRGIGLGNAMAATKIFPQLSIQMIQVGEQSGELETMLSKIADVYENEVETAVMNLTSLLEPVMILLMGIVVGFIVLSICLPIFEMNQLIV</sequence>
<evidence type="ECO:0000256" key="10">
    <source>
        <dbReference type="ARBA" id="ARBA00022989"/>
    </source>
</evidence>
<evidence type="ECO:0000256" key="3">
    <source>
        <dbReference type="ARBA" id="ARBA00022448"/>
    </source>
</evidence>
<dbReference type="EMBL" id="LAZR01024344">
    <property type="protein sequence ID" value="KKL75468.1"/>
    <property type="molecule type" value="Genomic_DNA"/>
</dbReference>
<dbReference type="InterPro" id="IPR018076">
    <property type="entry name" value="T2SS_GspF_dom"/>
</dbReference>
<evidence type="ECO:0000259" key="13">
    <source>
        <dbReference type="Pfam" id="PF00482"/>
    </source>
</evidence>
<dbReference type="PANTHER" id="PTHR30012:SF0">
    <property type="entry name" value="TYPE II SECRETION SYSTEM PROTEIN F-RELATED"/>
    <property type="match status" value="1"/>
</dbReference>
<dbReference type="GO" id="GO:0005886">
    <property type="term" value="C:plasma membrane"/>
    <property type="evidence" value="ECO:0007669"/>
    <property type="project" value="UniProtKB-SubCell"/>
</dbReference>
<dbReference type="AlphaFoldDB" id="A0A0F9EMX8"/>
<name>A0A0F9EMX8_9ZZZZ</name>
<protein>
    <recommendedName>
        <fullName evidence="13">Type II secretion system protein GspF domain-containing protein</fullName>
    </recommendedName>
</protein>
<dbReference type="PROSITE" id="PS00874">
    <property type="entry name" value="T2SP_F"/>
    <property type="match status" value="1"/>
</dbReference>
<evidence type="ECO:0000256" key="2">
    <source>
        <dbReference type="ARBA" id="ARBA00005745"/>
    </source>
</evidence>
<keyword evidence="11 12" id="KW-0472">Membrane</keyword>
<keyword evidence="6 12" id="KW-0812">Transmembrane</keyword>
<feature type="domain" description="Type II secretion system protein GspF" evidence="13">
    <location>
        <begin position="277"/>
        <end position="399"/>
    </location>
</feature>
<organism evidence="14">
    <name type="scientific">marine sediment metagenome</name>
    <dbReference type="NCBI Taxonomy" id="412755"/>
    <lineage>
        <taxon>unclassified sequences</taxon>
        <taxon>metagenomes</taxon>
        <taxon>ecological metagenomes</taxon>
    </lineage>
</organism>
<dbReference type="PANTHER" id="PTHR30012">
    <property type="entry name" value="GENERAL SECRETION PATHWAY PROTEIN"/>
    <property type="match status" value="1"/>
</dbReference>
<evidence type="ECO:0000256" key="4">
    <source>
        <dbReference type="ARBA" id="ARBA00022475"/>
    </source>
</evidence>
<dbReference type="FunFam" id="1.20.81.30:FF:000001">
    <property type="entry name" value="Type II secretion system protein F"/>
    <property type="match status" value="2"/>
</dbReference>
<proteinExistence type="inferred from homology"/>
<accession>A0A0F9EMX8</accession>